<evidence type="ECO:0000259" key="2">
    <source>
        <dbReference type="PROSITE" id="PS50119"/>
    </source>
</evidence>
<evidence type="ECO:0008006" key="6">
    <source>
        <dbReference type="Google" id="ProtNLM"/>
    </source>
</evidence>
<keyword evidence="1" id="KW-0863">Zinc-finger</keyword>
<dbReference type="PANTHER" id="PTHR31560">
    <property type="entry name" value="UPF0652 PROTEIN C16A11.03C-RELATED"/>
    <property type="match status" value="1"/>
</dbReference>
<dbReference type="EMBL" id="ML014346">
    <property type="protein sequence ID" value="RKO98898.1"/>
    <property type="molecule type" value="Genomic_DNA"/>
</dbReference>
<dbReference type="AlphaFoldDB" id="A0A4P9X1T5"/>
<dbReference type="PANTHER" id="PTHR31560:SF0">
    <property type="entry name" value="UPF0652 PROTEIN C22H10.08"/>
    <property type="match status" value="1"/>
</dbReference>
<sequence>MSKREIEAILQGQVDDYTRCSLPDHPSFRAGAPCVSHDDHDGHDGDGAVNATDSRLCVECEDQAAAYACRDCGDAFCAVCYASQHRRGKRRRHHREPLTDDPALLMTHLLGAAPDAAAVAGADADLSDPVVDMAAAAARIATNPTSGQALAAVMERAKWIPVRLTLEERKRLRLLEAALHVSEYTDRVDVLSYTSKSKRIVAQIRELCSIISGLVLAADYKAGQSLFQDKEFHQSAEFYQTLFELGRRHKIMNPEKMRAHYGKLVYLLQDSQSREVQGMLGFSMMKPLVTVYARFEAGQCLKILQDPLILTATSEIVAPPGKPRRQIDAEIRAKEAAIKHLVRKYAPVAQISPSEIEQCLHSIGDNASFLRCHRDPCRQMLDYLAAHFDAHHIESPAFSLAIAAGRGGARLSHNHERQFYYVKQSLTLWSAILEDMFRLWTLAEQDLLDTRYPYHLRDTGQGLNRVQPCPRVERAMRTLLATTQHQLDHWVGSSVIHLGDTNVPNALFFINKYTQIHQILLPITQTLQTIAAAPLLTPGVENAEQTLAQAVAAFGGPELAQKRILTDFFRHAFDGSGADNSFDAGSCIDGRLTSAWNWCSQIEKKSYFPLFLLAGFTGFDGEVA</sequence>
<feature type="domain" description="C2H2-type" evidence="3">
    <location>
        <begin position="67"/>
        <end position="98"/>
    </location>
</feature>
<dbReference type="InterPro" id="IPR057668">
    <property type="entry name" value="E2_Ub-conjug_enz_C"/>
</dbReference>
<reference evidence="5" key="1">
    <citation type="journal article" date="2018" name="Nat. Microbiol.">
        <title>Leveraging single-cell genomics to expand the fungal tree of life.</title>
        <authorList>
            <person name="Ahrendt S.R."/>
            <person name="Quandt C.A."/>
            <person name="Ciobanu D."/>
            <person name="Clum A."/>
            <person name="Salamov A."/>
            <person name="Andreopoulos B."/>
            <person name="Cheng J.F."/>
            <person name="Woyke T."/>
            <person name="Pelin A."/>
            <person name="Henrissat B."/>
            <person name="Reynolds N.K."/>
            <person name="Benny G.L."/>
            <person name="Smith M.E."/>
            <person name="James T.Y."/>
            <person name="Grigoriev I.V."/>
        </authorList>
    </citation>
    <scope>NUCLEOTIDE SEQUENCE [LARGE SCALE GENOMIC DNA]</scope>
    <source>
        <strain evidence="5">ATCC 52028</strain>
    </source>
</reference>
<feature type="domain" description="B box-type" evidence="2">
    <location>
        <begin position="52"/>
        <end position="98"/>
    </location>
</feature>
<accession>A0A4P9X1T5</accession>
<dbReference type="OrthoDB" id="406045at2759"/>
<organism evidence="4 5">
    <name type="scientific">Caulochytrium protostelioides</name>
    <dbReference type="NCBI Taxonomy" id="1555241"/>
    <lineage>
        <taxon>Eukaryota</taxon>
        <taxon>Fungi</taxon>
        <taxon>Fungi incertae sedis</taxon>
        <taxon>Chytridiomycota</taxon>
        <taxon>Chytridiomycota incertae sedis</taxon>
        <taxon>Chytridiomycetes</taxon>
        <taxon>Caulochytriales</taxon>
        <taxon>Caulochytriaceae</taxon>
        <taxon>Caulochytrium</taxon>
    </lineage>
</organism>
<gene>
    <name evidence="4" type="ORF">CXG81DRAFT_15316</name>
</gene>
<keyword evidence="1" id="KW-0862">Zinc</keyword>
<dbReference type="PROSITE" id="PS50157">
    <property type="entry name" value="ZINC_FINGER_C2H2_2"/>
    <property type="match status" value="1"/>
</dbReference>
<dbReference type="InterPro" id="IPR013087">
    <property type="entry name" value="Znf_C2H2_type"/>
</dbReference>
<evidence type="ECO:0000313" key="5">
    <source>
        <dbReference type="Proteomes" id="UP000274922"/>
    </source>
</evidence>
<keyword evidence="1" id="KW-0479">Metal-binding</keyword>
<dbReference type="PROSITE" id="PS50119">
    <property type="entry name" value="ZF_BBOX"/>
    <property type="match status" value="1"/>
</dbReference>
<dbReference type="InterPro" id="IPR000315">
    <property type="entry name" value="Znf_B-box"/>
</dbReference>
<dbReference type="GO" id="GO:0008270">
    <property type="term" value="F:zinc ion binding"/>
    <property type="evidence" value="ECO:0007669"/>
    <property type="project" value="UniProtKB-KW"/>
</dbReference>
<dbReference type="InterPro" id="IPR018553">
    <property type="entry name" value="E2_Ub-conjug_enz"/>
</dbReference>
<dbReference type="Proteomes" id="UP000274922">
    <property type="component" value="Unassembled WGS sequence"/>
</dbReference>
<name>A0A4P9X1T5_9FUNG</name>
<evidence type="ECO:0000256" key="1">
    <source>
        <dbReference type="PROSITE-ProRule" id="PRU00024"/>
    </source>
</evidence>
<dbReference type="Pfam" id="PF09418">
    <property type="entry name" value="DUF2009"/>
    <property type="match status" value="1"/>
</dbReference>
<evidence type="ECO:0000313" key="4">
    <source>
        <dbReference type="EMBL" id="RKO98898.1"/>
    </source>
</evidence>
<evidence type="ECO:0000259" key="3">
    <source>
        <dbReference type="PROSITE" id="PS50157"/>
    </source>
</evidence>
<dbReference type="Pfam" id="PF22586">
    <property type="entry name" value="ANCHR-like_BBOX"/>
    <property type="match status" value="1"/>
</dbReference>
<proteinExistence type="predicted"/>
<protein>
    <recommendedName>
        <fullName evidence="6">B box-type domain-containing protein</fullName>
    </recommendedName>
</protein>
<keyword evidence="5" id="KW-1185">Reference proteome</keyword>